<keyword evidence="3" id="KW-0238">DNA-binding</keyword>
<keyword evidence="4" id="KW-0804">Transcription</keyword>
<reference evidence="5 6" key="1">
    <citation type="journal article" date="2022" name="Genome Biol. Evol.">
        <title>Host diet, physiology and behaviors set the stage for Lachnospiraceae cladogenesis.</title>
        <authorList>
            <person name="Vera-Ponce De Leon A."/>
            <person name="Schneider M."/>
            <person name="Jahnes B.C."/>
            <person name="Sadowski V."/>
            <person name="Camuy-Velez L.A."/>
            <person name="Duan J."/>
            <person name="Sabree Z.L."/>
        </authorList>
    </citation>
    <scope>NUCLEOTIDE SEQUENCE [LARGE SCALE GENOMIC DNA]</scope>
    <source>
        <strain evidence="5 6">PAL113</strain>
    </source>
</reference>
<comment type="similarity">
    <text evidence="1">Belongs to the BlaI transcriptional regulatory family.</text>
</comment>
<dbReference type="PIRSF" id="PIRSF019455">
    <property type="entry name" value="CopR_AtkY"/>
    <property type="match status" value="1"/>
</dbReference>
<dbReference type="Pfam" id="PF03965">
    <property type="entry name" value="Penicillinase_R"/>
    <property type="match status" value="1"/>
</dbReference>
<dbReference type="SUPFAM" id="SSF46785">
    <property type="entry name" value="Winged helix' DNA-binding domain"/>
    <property type="match status" value="1"/>
</dbReference>
<dbReference type="RefSeq" id="WP_262066987.1">
    <property type="nucleotide sequence ID" value="NZ_JAMXOD010000020.1"/>
</dbReference>
<dbReference type="Gene3D" id="1.10.4040.10">
    <property type="entry name" value="Penicillinase repressor domain"/>
    <property type="match status" value="1"/>
</dbReference>
<dbReference type="Proteomes" id="UP001523566">
    <property type="component" value="Unassembled WGS sequence"/>
</dbReference>
<evidence type="ECO:0000313" key="6">
    <source>
        <dbReference type="Proteomes" id="UP001523566"/>
    </source>
</evidence>
<evidence type="ECO:0000256" key="3">
    <source>
        <dbReference type="ARBA" id="ARBA00023125"/>
    </source>
</evidence>
<dbReference type="InterPro" id="IPR005650">
    <property type="entry name" value="BlaI_family"/>
</dbReference>
<name>A0ABT1EBL4_9FIRM</name>
<dbReference type="InterPro" id="IPR036390">
    <property type="entry name" value="WH_DNA-bd_sf"/>
</dbReference>
<keyword evidence="6" id="KW-1185">Reference proteome</keyword>
<comment type="caution">
    <text evidence="5">The sequence shown here is derived from an EMBL/GenBank/DDBJ whole genome shotgun (WGS) entry which is preliminary data.</text>
</comment>
<dbReference type="EMBL" id="JAMZFW010000020">
    <property type="protein sequence ID" value="MCP1103203.1"/>
    <property type="molecule type" value="Genomic_DNA"/>
</dbReference>
<dbReference type="Gene3D" id="1.10.10.10">
    <property type="entry name" value="Winged helix-like DNA-binding domain superfamily/Winged helix DNA-binding domain"/>
    <property type="match status" value="1"/>
</dbReference>
<proteinExistence type="inferred from homology"/>
<evidence type="ECO:0000256" key="4">
    <source>
        <dbReference type="ARBA" id="ARBA00023163"/>
    </source>
</evidence>
<protein>
    <submittedName>
        <fullName evidence="5">BlaI/MecI/CopY family transcriptional regulator</fullName>
    </submittedName>
</protein>
<gene>
    <name evidence="5" type="ORF">NK125_12365</name>
</gene>
<organism evidence="5 6">
    <name type="scientific">Aequitasia blattaphilus</name>
    <dbReference type="NCBI Taxonomy" id="2949332"/>
    <lineage>
        <taxon>Bacteria</taxon>
        <taxon>Bacillati</taxon>
        <taxon>Bacillota</taxon>
        <taxon>Clostridia</taxon>
        <taxon>Lachnospirales</taxon>
        <taxon>Lachnospiraceae</taxon>
        <taxon>Aequitasia</taxon>
    </lineage>
</organism>
<keyword evidence="2" id="KW-0805">Transcription regulation</keyword>
<accession>A0ABT1EBL4</accession>
<evidence type="ECO:0000256" key="2">
    <source>
        <dbReference type="ARBA" id="ARBA00023015"/>
    </source>
</evidence>
<dbReference type="InterPro" id="IPR036388">
    <property type="entry name" value="WH-like_DNA-bd_sf"/>
</dbReference>
<evidence type="ECO:0000256" key="1">
    <source>
        <dbReference type="ARBA" id="ARBA00011046"/>
    </source>
</evidence>
<evidence type="ECO:0000313" key="5">
    <source>
        <dbReference type="EMBL" id="MCP1103203.1"/>
    </source>
</evidence>
<sequence>MSDLPHITQSEWNVMKVLWKKSPLTIMELVKNVQAEQKLVSTTVKTLLRRLIAKDAVGFTIDEKNSKLYYYFPLVTEEECVKKVNKQFLKQYHQDNVENLFATFVNSTDLSGEEIDHLRALLEQKKAESNE</sequence>